<organism evidence="13 14">
    <name type="scientific">Amycolatopsis magusensis</name>
    <dbReference type="NCBI Taxonomy" id="882444"/>
    <lineage>
        <taxon>Bacteria</taxon>
        <taxon>Bacillati</taxon>
        <taxon>Actinomycetota</taxon>
        <taxon>Actinomycetes</taxon>
        <taxon>Pseudonocardiales</taxon>
        <taxon>Pseudonocardiaceae</taxon>
        <taxon>Amycolatopsis</taxon>
    </lineage>
</organism>
<accession>A0ABS4Q4K8</accession>
<evidence type="ECO:0000313" key="13">
    <source>
        <dbReference type="EMBL" id="MBP2186602.1"/>
    </source>
</evidence>
<evidence type="ECO:0000256" key="10">
    <source>
        <dbReference type="ARBA" id="ARBA00030956"/>
    </source>
</evidence>
<evidence type="ECO:0000259" key="12">
    <source>
        <dbReference type="PROSITE" id="PS51094"/>
    </source>
</evidence>
<dbReference type="Gene3D" id="3.40.930.10">
    <property type="entry name" value="Mannitol-specific EII, Chain A"/>
    <property type="match status" value="1"/>
</dbReference>
<dbReference type="PANTHER" id="PTHR30181:SF2">
    <property type="entry name" value="PTS SYSTEM MANNITOL-SPECIFIC EIICBA COMPONENT"/>
    <property type="match status" value="1"/>
</dbReference>
<dbReference type="PROSITE" id="PS51094">
    <property type="entry name" value="PTS_EIIA_TYPE_2"/>
    <property type="match status" value="1"/>
</dbReference>
<gene>
    <name evidence="13" type="ORF">JOM49_008128</name>
</gene>
<reference evidence="13 14" key="1">
    <citation type="submission" date="2021-03" db="EMBL/GenBank/DDBJ databases">
        <title>Sequencing the genomes of 1000 actinobacteria strains.</title>
        <authorList>
            <person name="Klenk H.-P."/>
        </authorList>
    </citation>
    <scope>NUCLEOTIDE SEQUENCE [LARGE SCALE GENOMIC DNA]</scope>
    <source>
        <strain evidence="13 14">DSM 45510</strain>
    </source>
</reference>
<proteinExistence type="predicted"/>
<dbReference type="RefSeq" id="WP_209669798.1">
    <property type="nucleotide sequence ID" value="NZ_JAGGMS010000001.1"/>
</dbReference>
<dbReference type="PROSITE" id="PS00372">
    <property type="entry name" value="PTS_EIIA_TYPE_2_HIS"/>
    <property type="match status" value="1"/>
</dbReference>
<evidence type="ECO:0000256" key="6">
    <source>
        <dbReference type="ARBA" id="ARBA00022679"/>
    </source>
</evidence>
<protein>
    <recommendedName>
        <fullName evidence="2">Mannitol-specific phosphotransferase enzyme IIA component</fullName>
    </recommendedName>
    <alternativeName>
        <fullName evidence="10">EIIA</fullName>
    </alternativeName>
    <alternativeName>
        <fullName evidence="11">EIII</fullName>
    </alternativeName>
    <alternativeName>
        <fullName evidence="9">PTS system mannitol-specific EIIA component</fullName>
    </alternativeName>
</protein>
<keyword evidence="5" id="KW-0762">Sugar transport</keyword>
<dbReference type="Proteomes" id="UP000741013">
    <property type="component" value="Unassembled WGS sequence"/>
</dbReference>
<feature type="domain" description="PTS EIIA type-2" evidence="12">
    <location>
        <begin position="3"/>
        <end position="142"/>
    </location>
</feature>
<evidence type="ECO:0000256" key="4">
    <source>
        <dbReference type="ARBA" id="ARBA00022553"/>
    </source>
</evidence>
<dbReference type="InterPro" id="IPR050893">
    <property type="entry name" value="Sugar_PTS"/>
</dbReference>
<dbReference type="InterPro" id="IPR002178">
    <property type="entry name" value="PTS_EIIA_type-2_dom"/>
</dbReference>
<dbReference type="Pfam" id="PF00359">
    <property type="entry name" value="PTS_EIIA_2"/>
    <property type="match status" value="1"/>
</dbReference>
<evidence type="ECO:0000256" key="3">
    <source>
        <dbReference type="ARBA" id="ARBA00022448"/>
    </source>
</evidence>
<evidence type="ECO:0000256" key="7">
    <source>
        <dbReference type="ARBA" id="ARBA00022683"/>
    </source>
</evidence>
<name>A0ABS4Q4K8_9PSEU</name>
<comment type="function">
    <text evidence="1">The phosphoenolpyruvate-dependent sugar phosphotransferase system (sugar PTS), a major carbohydrate active transport system, catalyzes the phosphorylation of incoming sugar substrates concomitantly with their translocation across the cell membrane. The enzyme II CmtAB PTS system is involved in D-mannitol transport.</text>
</comment>
<sequence length="148" mass="15729">MAELLDASGIRLGASARDRDDAIRQVGALLVEIGAVDPAYVDGMLEREESVSTFVGEAVAIPHGTNAARDHVKRTSLAVVQFPGGVDWDGQRVQLCVGIAAQGSEQVQILSRLAHTLLDADQAAELREASDPDTILRILTATEEEAVQ</sequence>
<dbReference type="EMBL" id="JAGGMS010000001">
    <property type="protein sequence ID" value="MBP2186602.1"/>
    <property type="molecule type" value="Genomic_DNA"/>
</dbReference>
<evidence type="ECO:0000256" key="11">
    <source>
        <dbReference type="ARBA" id="ARBA00030962"/>
    </source>
</evidence>
<comment type="caution">
    <text evidence="13">The sequence shown here is derived from an EMBL/GenBank/DDBJ whole genome shotgun (WGS) entry which is preliminary data.</text>
</comment>
<dbReference type="SUPFAM" id="SSF55804">
    <property type="entry name" value="Phoshotransferase/anion transport protein"/>
    <property type="match status" value="1"/>
</dbReference>
<evidence type="ECO:0000256" key="5">
    <source>
        <dbReference type="ARBA" id="ARBA00022597"/>
    </source>
</evidence>
<evidence type="ECO:0000256" key="2">
    <source>
        <dbReference type="ARBA" id="ARBA00014783"/>
    </source>
</evidence>
<evidence type="ECO:0000256" key="8">
    <source>
        <dbReference type="ARBA" id="ARBA00022777"/>
    </source>
</evidence>
<evidence type="ECO:0000256" key="9">
    <source>
        <dbReference type="ARBA" id="ARBA00029908"/>
    </source>
</evidence>
<keyword evidence="6" id="KW-0808">Transferase</keyword>
<dbReference type="CDD" id="cd00211">
    <property type="entry name" value="PTS_IIA_fru"/>
    <property type="match status" value="1"/>
</dbReference>
<keyword evidence="3" id="KW-0813">Transport</keyword>
<keyword evidence="4" id="KW-0597">Phosphoprotein</keyword>
<evidence type="ECO:0000313" key="14">
    <source>
        <dbReference type="Proteomes" id="UP000741013"/>
    </source>
</evidence>
<keyword evidence="14" id="KW-1185">Reference proteome</keyword>
<dbReference type="PANTHER" id="PTHR30181">
    <property type="entry name" value="MANNITOL PERMEASE IIC COMPONENT"/>
    <property type="match status" value="1"/>
</dbReference>
<keyword evidence="7" id="KW-0598">Phosphotransferase system</keyword>
<keyword evidence="8" id="KW-0418">Kinase</keyword>
<dbReference type="InterPro" id="IPR016152">
    <property type="entry name" value="PTrfase/Anion_transptr"/>
</dbReference>
<evidence type="ECO:0000256" key="1">
    <source>
        <dbReference type="ARBA" id="ARBA00002434"/>
    </source>
</evidence>